<keyword evidence="1" id="KW-0479">Metal-binding</keyword>
<dbReference type="PROSITE" id="PS50089">
    <property type="entry name" value="ZF_RING_2"/>
    <property type="match status" value="1"/>
</dbReference>
<reference evidence="4" key="2">
    <citation type="submission" date="2023-05" db="EMBL/GenBank/DDBJ databases">
        <authorList>
            <person name="Schelkunov M.I."/>
        </authorList>
    </citation>
    <scope>NUCLEOTIDE SEQUENCE</scope>
    <source>
        <strain evidence="4">Hsosn_3</strain>
        <tissue evidence="4">Leaf</tissue>
    </source>
</reference>
<dbReference type="InterPro" id="IPR013083">
    <property type="entry name" value="Znf_RING/FYVE/PHD"/>
</dbReference>
<evidence type="ECO:0000313" key="5">
    <source>
        <dbReference type="Proteomes" id="UP001237642"/>
    </source>
</evidence>
<evidence type="ECO:0000313" key="4">
    <source>
        <dbReference type="EMBL" id="KAK1365194.1"/>
    </source>
</evidence>
<dbReference type="SUPFAM" id="SSF57850">
    <property type="entry name" value="RING/U-box"/>
    <property type="match status" value="1"/>
</dbReference>
<proteinExistence type="predicted"/>
<evidence type="ECO:0000259" key="3">
    <source>
        <dbReference type="PROSITE" id="PS50089"/>
    </source>
</evidence>
<dbReference type="Gene3D" id="3.30.40.10">
    <property type="entry name" value="Zinc/RING finger domain, C3HC4 (zinc finger)"/>
    <property type="match status" value="1"/>
</dbReference>
<keyword evidence="2" id="KW-1133">Transmembrane helix</keyword>
<comment type="caution">
    <text evidence="4">The sequence shown here is derived from an EMBL/GenBank/DDBJ whole genome shotgun (WGS) entry which is preliminary data.</text>
</comment>
<dbReference type="Proteomes" id="UP001237642">
    <property type="component" value="Unassembled WGS sequence"/>
</dbReference>
<dbReference type="SMART" id="SM00184">
    <property type="entry name" value="RING"/>
    <property type="match status" value="1"/>
</dbReference>
<protein>
    <submittedName>
        <fullName evidence="4">RING-type E3 ubiquitin transferase</fullName>
    </submittedName>
</protein>
<evidence type="ECO:0000256" key="2">
    <source>
        <dbReference type="SAM" id="Phobius"/>
    </source>
</evidence>
<dbReference type="EMBL" id="JAUIZM010000009">
    <property type="protein sequence ID" value="KAK1365194.1"/>
    <property type="molecule type" value="Genomic_DNA"/>
</dbReference>
<name>A0AAD8MA26_9APIA</name>
<feature type="domain" description="RING-type" evidence="3">
    <location>
        <begin position="100"/>
        <end position="142"/>
    </location>
</feature>
<dbReference type="PANTHER" id="PTHR45676:SF84">
    <property type="entry name" value="RING-TYPE DOMAIN-CONTAINING PROTEIN"/>
    <property type="match status" value="1"/>
</dbReference>
<dbReference type="GO" id="GO:0016740">
    <property type="term" value="F:transferase activity"/>
    <property type="evidence" value="ECO:0007669"/>
    <property type="project" value="UniProtKB-KW"/>
</dbReference>
<keyword evidence="1" id="KW-0863">Zinc-finger</keyword>
<dbReference type="GO" id="GO:0008270">
    <property type="term" value="F:zinc ion binding"/>
    <property type="evidence" value="ECO:0007669"/>
    <property type="project" value="UniProtKB-KW"/>
</dbReference>
<keyword evidence="2" id="KW-0472">Membrane</keyword>
<evidence type="ECO:0000256" key="1">
    <source>
        <dbReference type="PROSITE-ProRule" id="PRU00175"/>
    </source>
</evidence>
<keyword evidence="4" id="KW-0808">Transferase</keyword>
<dbReference type="InterPro" id="IPR001841">
    <property type="entry name" value="Znf_RING"/>
</dbReference>
<feature type="transmembrane region" description="Helical" evidence="2">
    <location>
        <begin position="20"/>
        <end position="45"/>
    </location>
</feature>
<reference evidence="4" key="1">
    <citation type="submission" date="2023-02" db="EMBL/GenBank/DDBJ databases">
        <title>Genome of toxic invasive species Heracleum sosnowskyi carries increased number of genes despite the absence of recent whole-genome duplications.</title>
        <authorList>
            <person name="Schelkunov M."/>
            <person name="Shtratnikova V."/>
            <person name="Makarenko M."/>
            <person name="Klepikova A."/>
            <person name="Omelchenko D."/>
            <person name="Novikova G."/>
            <person name="Obukhova E."/>
            <person name="Bogdanov V."/>
            <person name="Penin A."/>
            <person name="Logacheva M."/>
        </authorList>
    </citation>
    <scope>NUCLEOTIDE SEQUENCE</scope>
    <source>
        <strain evidence="4">Hsosn_3</strain>
        <tissue evidence="4">Leaf</tissue>
    </source>
</reference>
<organism evidence="4 5">
    <name type="scientific">Heracleum sosnowskyi</name>
    <dbReference type="NCBI Taxonomy" id="360622"/>
    <lineage>
        <taxon>Eukaryota</taxon>
        <taxon>Viridiplantae</taxon>
        <taxon>Streptophyta</taxon>
        <taxon>Embryophyta</taxon>
        <taxon>Tracheophyta</taxon>
        <taxon>Spermatophyta</taxon>
        <taxon>Magnoliopsida</taxon>
        <taxon>eudicotyledons</taxon>
        <taxon>Gunneridae</taxon>
        <taxon>Pentapetalae</taxon>
        <taxon>asterids</taxon>
        <taxon>campanulids</taxon>
        <taxon>Apiales</taxon>
        <taxon>Apiaceae</taxon>
        <taxon>Apioideae</taxon>
        <taxon>apioid superclade</taxon>
        <taxon>Tordylieae</taxon>
        <taxon>Tordyliinae</taxon>
        <taxon>Heracleum</taxon>
    </lineage>
</organism>
<keyword evidence="1" id="KW-0862">Zinc</keyword>
<gene>
    <name evidence="4" type="ORF">POM88_040755</name>
</gene>
<dbReference type="Pfam" id="PF13639">
    <property type="entry name" value="zf-RING_2"/>
    <property type="match status" value="1"/>
</dbReference>
<dbReference type="PANTHER" id="PTHR45676">
    <property type="entry name" value="RING-H2 FINGER PROTEIN ATL51-RELATED"/>
    <property type="match status" value="1"/>
</dbReference>
<keyword evidence="5" id="KW-1185">Reference proteome</keyword>
<sequence>MADSPSPPPPPPKGDFPVLYYGVIVVGTVAVVLAIYNLIIIRWCANHRRRLRDINQQLDSRRRMSSSSMRRLNSFNLGESFKYKKGDDDSVQLGYGINECPVCLCVFEEDEQVRELPRCRHSFHAPCIEMWLYSHLDCPLCRTLVEFPVSPQNSITSPSLEHSREVLIDPRLLI</sequence>
<accession>A0AAD8MA26</accession>
<dbReference type="AlphaFoldDB" id="A0AAD8MA26"/>
<keyword evidence="2" id="KW-0812">Transmembrane</keyword>
<dbReference type="GO" id="GO:0016567">
    <property type="term" value="P:protein ubiquitination"/>
    <property type="evidence" value="ECO:0007669"/>
    <property type="project" value="TreeGrafter"/>
</dbReference>